<feature type="compositionally biased region" description="Polar residues" evidence="1">
    <location>
        <begin position="341"/>
        <end position="351"/>
    </location>
</feature>
<dbReference type="EMBL" id="JAUUTY010000001">
    <property type="protein sequence ID" value="KAK1693806.1"/>
    <property type="molecule type" value="Genomic_DNA"/>
</dbReference>
<dbReference type="AlphaFoldDB" id="A0AAD8TV48"/>
<evidence type="ECO:0000313" key="2">
    <source>
        <dbReference type="EMBL" id="KAK1693806.1"/>
    </source>
</evidence>
<comment type="caution">
    <text evidence="2">The sequence shown here is derived from an EMBL/GenBank/DDBJ whole genome shotgun (WGS) entry which is preliminary data.</text>
</comment>
<sequence>MPMHTLENFDMKNFMTALGSSTCYMEQRSSDNIIADVNDDNIDKGQCHHFSIREFVRQRQMSNTTFCSLFDKHINSSLVTTKTYRQWNCKSCRDKLDLLYNRTPARTLNESPLVPEHAVHKELSQEKGSAKCHLPCSYNEESTELDRAINGTCGSLGEKLEFLPGEPMVGRSEKGNSVKSLPVKRKDETHGNFHDINQNVIKTYKRRKNTKVHYLINDISSVDCQDRSESSRAGNSKEKHVTSITQADAGLLYPAVCLSEGKILDTTSIMDGGERFKNNGVQQIPCSSEKELECLKMYLSKVSPGKSEQTLRKTTEHKEDKCVIVSVKEASTRVQSEKSNPEFSQLEQQQSRRLHNEQALSTTEHEEDDCTIVSVAEFTSVQHQQFQHLHNEVSLGNATEDEGGDCVITSVNHVSASLQSGESHNQYNGENFTSYRDDANLNGSFPPTMDIPARYQHPQNFCKPVCPVPRIGVFSLTLQKEVATYAKSYGTESGYRLGMYDEEAPCQIYRGESLAFSSSQQIPANCSPQHLGYATTVAIPEPARESSHSTKGKSKMVDDPSDKSSEQDMCALSLSIYPWP</sequence>
<accession>A0AAD8TV48</accession>
<name>A0AAD8TV48_LOLMU</name>
<protein>
    <submittedName>
        <fullName evidence="2">Uncharacterized protein</fullName>
    </submittedName>
</protein>
<keyword evidence="3" id="KW-1185">Reference proteome</keyword>
<gene>
    <name evidence="2" type="ORF">QYE76_010503</name>
</gene>
<evidence type="ECO:0000313" key="3">
    <source>
        <dbReference type="Proteomes" id="UP001231189"/>
    </source>
</evidence>
<proteinExistence type="predicted"/>
<feature type="region of interest" description="Disordered" evidence="1">
    <location>
        <begin position="540"/>
        <end position="568"/>
    </location>
</feature>
<feature type="region of interest" description="Disordered" evidence="1">
    <location>
        <begin position="333"/>
        <end position="366"/>
    </location>
</feature>
<reference evidence="2" key="1">
    <citation type="submission" date="2023-07" db="EMBL/GenBank/DDBJ databases">
        <title>A chromosome-level genome assembly of Lolium multiflorum.</title>
        <authorList>
            <person name="Chen Y."/>
            <person name="Copetti D."/>
            <person name="Kolliker R."/>
            <person name="Studer B."/>
        </authorList>
    </citation>
    <scope>NUCLEOTIDE SEQUENCE</scope>
    <source>
        <strain evidence="2">02402/16</strain>
        <tissue evidence="2">Leaf</tissue>
    </source>
</reference>
<organism evidence="2 3">
    <name type="scientific">Lolium multiflorum</name>
    <name type="common">Italian ryegrass</name>
    <name type="synonym">Lolium perenne subsp. multiflorum</name>
    <dbReference type="NCBI Taxonomy" id="4521"/>
    <lineage>
        <taxon>Eukaryota</taxon>
        <taxon>Viridiplantae</taxon>
        <taxon>Streptophyta</taxon>
        <taxon>Embryophyta</taxon>
        <taxon>Tracheophyta</taxon>
        <taxon>Spermatophyta</taxon>
        <taxon>Magnoliopsida</taxon>
        <taxon>Liliopsida</taxon>
        <taxon>Poales</taxon>
        <taxon>Poaceae</taxon>
        <taxon>BOP clade</taxon>
        <taxon>Pooideae</taxon>
        <taxon>Poodae</taxon>
        <taxon>Poeae</taxon>
        <taxon>Poeae Chloroplast Group 2 (Poeae type)</taxon>
        <taxon>Loliodinae</taxon>
        <taxon>Loliinae</taxon>
        <taxon>Lolium</taxon>
    </lineage>
</organism>
<dbReference type="Proteomes" id="UP001231189">
    <property type="component" value="Unassembled WGS sequence"/>
</dbReference>
<feature type="compositionally biased region" description="Basic and acidic residues" evidence="1">
    <location>
        <begin position="555"/>
        <end position="566"/>
    </location>
</feature>
<evidence type="ECO:0000256" key="1">
    <source>
        <dbReference type="SAM" id="MobiDB-lite"/>
    </source>
</evidence>